<feature type="compositionally biased region" description="Basic and acidic residues" evidence="1">
    <location>
        <begin position="259"/>
        <end position="289"/>
    </location>
</feature>
<evidence type="ECO:0000313" key="4">
    <source>
        <dbReference type="Proteomes" id="UP001152646"/>
    </source>
</evidence>
<feature type="compositionally biased region" description="Polar residues" evidence="1">
    <location>
        <begin position="429"/>
        <end position="438"/>
    </location>
</feature>
<feature type="region of interest" description="Disordered" evidence="1">
    <location>
        <begin position="404"/>
        <end position="438"/>
    </location>
</feature>
<gene>
    <name evidence="3" type="ORF">PSALAMII_LOCUS6663</name>
</gene>
<sequence>MTTPVFPPLSAFFFFLLLSWVPMDPRASLRETYFVFFFCCFLSPLTFECPSTPLSPPGSKTVRQRIPNSQPNLSPAAAVELHHSSAAREACNFFYFNFFYPFFSLTQRFRPTLSPTTSMETQRFSKLWLPVSRTSSGALREPHTSPLLDGANPVFLFFFLRDSPIASCAAHIMASKGPQAAFVEEFDEDSNVTLPGTRLSANIAPNTAAKLSRLDPRHPEPLIDGASDSGYSSRTAATTNSTQSGPSGGKSPPAPLKVDNPRRTDLNRKSSTRERRDKERSRPSREEKMVGAYAGAAHHAHVHRSSSKPHGRDSAPRQYHDSYYEYHSYRPAPVETRQGEYPFHVDSRPPMPDFSSSPHAPRYGAIESVHVNNPGRSNRSHAYHSYHPNNHAIGFHGVQHGMGSGMTSGMTSPMYSQSSVHGYDHGPPLSNSAYMQNQYSSSPYGQSSFYAPSEYGAPSEYRERSLSREPSRRRSNSIYAAPPQAIDSGAYSPWYDDDQPLERYSSREARGRPSISHQDPDEEYYRGSMGPPVPPPAPPMPRPKTRAIPQVHQDRRAERPEPRKAHTSGPTAPSQRLVSRGMDRDRGADYDYDRMDMADLRDALPVVSDRGNRRVSRDTPLERTRSIRDVRRSVSYADERRSAQVAVASSRRRKPTEYYEPSSTADDLEDLERGVESYQAARSGRASTAALPLSQEVLPPSKTSNRNGSDSGSQKSRSNSSRGSGTASRTEEDKNMTLTLNGLKIGFTQENMAGKSINIRAGDTGGLRLNIGGGPRHPKQYVNGSGSDYTGGASRRELEDVRRPIEDVRRARDERRSERGTRRGSQSAYMGRYHH</sequence>
<evidence type="ECO:0000313" key="3">
    <source>
        <dbReference type="EMBL" id="CAG8386940.1"/>
    </source>
</evidence>
<comment type="caution">
    <text evidence="3">The sequence shown here is derived from an EMBL/GenBank/DDBJ whole genome shotgun (WGS) entry which is preliminary data.</text>
</comment>
<feature type="compositionally biased region" description="Low complexity" evidence="1">
    <location>
        <begin position="708"/>
        <end position="728"/>
    </location>
</feature>
<feature type="chain" id="PRO_5040950234" evidence="2">
    <location>
        <begin position="28"/>
        <end position="835"/>
    </location>
</feature>
<feature type="compositionally biased region" description="Basic residues" evidence="1">
    <location>
        <begin position="298"/>
        <end position="309"/>
    </location>
</feature>
<feature type="compositionally biased region" description="Low complexity" evidence="1">
    <location>
        <begin position="407"/>
        <end position="416"/>
    </location>
</feature>
<dbReference type="Proteomes" id="UP001152646">
    <property type="component" value="Unassembled WGS sequence"/>
</dbReference>
<reference evidence="3" key="1">
    <citation type="submission" date="2021-07" db="EMBL/GenBank/DDBJ databases">
        <authorList>
            <person name="Branca A.L. A."/>
        </authorList>
    </citation>
    <scope>NUCLEOTIDE SEQUENCE</scope>
</reference>
<name>A0A9W4JEV1_9EURO</name>
<feature type="compositionally biased region" description="Basic and acidic residues" evidence="1">
    <location>
        <begin position="212"/>
        <end position="221"/>
    </location>
</feature>
<feature type="compositionally biased region" description="Basic and acidic residues" evidence="1">
    <location>
        <begin position="460"/>
        <end position="472"/>
    </location>
</feature>
<feature type="compositionally biased region" description="Basic and acidic residues" evidence="1">
    <location>
        <begin position="794"/>
        <end position="821"/>
    </location>
</feature>
<evidence type="ECO:0000256" key="2">
    <source>
        <dbReference type="SAM" id="SignalP"/>
    </source>
</evidence>
<feature type="region of interest" description="Disordered" evidence="1">
    <location>
        <begin position="772"/>
        <end position="835"/>
    </location>
</feature>
<dbReference type="AlphaFoldDB" id="A0A9W4JEV1"/>
<proteinExistence type="predicted"/>
<feature type="compositionally biased region" description="Basic and acidic residues" evidence="1">
    <location>
        <begin position="552"/>
        <end position="564"/>
    </location>
</feature>
<dbReference type="OrthoDB" id="5407458at2759"/>
<feature type="compositionally biased region" description="Basic and acidic residues" evidence="1">
    <location>
        <begin position="500"/>
        <end position="511"/>
    </location>
</feature>
<feature type="compositionally biased region" description="Basic and acidic residues" evidence="1">
    <location>
        <begin position="610"/>
        <end position="642"/>
    </location>
</feature>
<feature type="compositionally biased region" description="Polar residues" evidence="1">
    <location>
        <begin position="568"/>
        <end position="577"/>
    </location>
</feature>
<feature type="compositionally biased region" description="Polar residues" evidence="1">
    <location>
        <begin position="229"/>
        <end position="243"/>
    </location>
</feature>
<keyword evidence="2" id="KW-0732">Signal</keyword>
<organism evidence="3 4">
    <name type="scientific">Penicillium salamii</name>
    <dbReference type="NCBI Taxonomy" id="1612424"/>
    <lineage>
        <taxon>Eukaryota</taxon>
        <taxon>Fungi</taxon>
        <taxon>Dikarya</taxon>
        <taxon>Ascomycota</taxon>
        <taxon>Pezizomycotina</taxon>
        <taxon>Eurotiomycetes</taxon>
        <taxon>Eurotiomycetidae</taxon>
        <taxon>Eurotiales</taxon>
        <taxon>Aspergillaceae</taxon>
        <taxon>Penicillium</taxon>
    </lineage>
</organism>
<evidence type="ECO:0000256" key="1">
    <source>
        <dbReference type="SAM" id="MobiDB-lite"/>
    </source>
</evidence>
<protein>
    <submittedName>
        <fullName evidence="3">Uncharacterized protein</fullName>
    </submittedName>
</protein>
<feature type="region of interest" description="Disordered" evidence="1">
    <location>
        <begin position="608"/>
        <end position="735"/>
    </location>
</feature>
<feature type="region of interest" description="Disordered" evidence="1">
    <location>
        <begin position="460"/>
        <end position="589"/>
    </location>
</feature>
<feature type="region of interest" description="Disordered" evidence="1">
    <location>
        <begin position="209"/>
        <end position="318"/>
    </location>
</feature>
<dbReference type="EMBL" id="CAJVPA010000192">
    <property type="protein sequence ID" value="CAG8386940.1"/>
    <property type="molecule type" value="Genomic_DNA"/>
</dbReference>
<accession>A0A9W4JEV1</accession>
<feature type="compositionally biased region" description="Pro residues" evidence="1">
    <location>
        <begin position="531"/>
        <end position="542"/>
    </location>
</feature>
<feature type="signal peptide" evidence="2">
    <location>
        <begin position="1"/>
        <end position="27"/>
    </location>
</feature>